<name>A0A1D2A1Y7_AUXPR</name>
<accession>A0A1D2A1Y7</accession>
<organism evidence="2">
    <name type="scientific">Auxenochlorella protothecoides</name>
    <name type="common">Green microalga</name>
    <name type="synonym">Chlorella protothecoides</name>
    <dbReference type="NCBI Taxonomy" id="3075"/>
    <lineage>
        <taxon>Eukaryota</taxon>
        <taxon>Viridiplantae</taxon>
        <taxon>Chlorophyta</taxon>
        <taxon>core chlorophytes</taxon>
        <taxon>Trebouxiophyceae</taxon>
        <taxon>Chlorellales</taxon>
        <taxon>Chlorellaceae</taxon>
        <taxon>Auxenochlorella</taxon>
    </lineage>
</organism>
<evidence type="ECO:0000313" key="2">
    <source>
        <dbReference type="EMBL" id="JAT73188.1"/>
    </source>
</evidence>
<feature type="region of interest" description="Disordered" evidence="1">
    <location>
        <begin position="170"/>
        <end position="198"/>
    </location>
</feature>
<dbReference type="AlphaFoldDB" id="A0A1D2A1Y7"/>
<dbReference type="EMBL" id="GDKF01005434">
    <property type="protein sequence ID" value="JAT73188.1"/>
    <property type="molecule type" value="Transcribed_RNA"/>
</dbReference>
<proteinExistence type="predicted"/>
<protein>
    <submittedName>
        <fullName evidence="2">Uncharacterized protein</fullName>
    </submittedName>
</protein>
<sequence>MACTPRRGHRATDSSPFLAPCTRPRRLPAVFRAVSIPPHTLSPLNPPPVLRVGAWGGCRGQTADPARPWNPRVELSTCAPPPCPHLGVPPHRSVQHPITFSTLASGGVRRAPPICRLPLTAPLRRRGAARRTCAPQTFSWPRLICRAALPWGWAHSPPSAAASLLPGAGVGNPPTPRTLPSTVRRDTPLPPLPAVASRQAPGGCTWCGAVGMLAPAISASFPGLCHATRRAHGNPTSDQLWTAHGSPRLSTCTLTLQCPTLPIRSLAAGLTSLPSTRHQNGTFPWAPKHAHPCWQLMCL</sequence>
<evidence type="ECO:0000256" key="1">
    <source>
        <dbReference type="SAM" id="MobiDB-lite"/>
    </source>
</evidence>
<gene>
    <name evidence="2" type="ORF">g.18710</name>
</gene>
<reference evidence="2" key="1">
    <citation type="submission" date="2015-08" db="EMBL/GenBank/DDBJ databases">
        <authorList>
            <person name="Babu N.S."/>
            <person name="Beckwith C.J."/>
            <person name="Beseler K.G."/>
            <person name="Brison A."/>
            <person name="Carone J.V."/>
            <person name="Caskin T.P."/>
            <person name="Diamond M."/>
            <person name="Durham M.E."/>
            <person name="Foxe J.M."/>
            <person name="Go M."/>
            <person name="Henderson B.A."/>
            <person name="Jones I.B."/>
            <person name="McGettigan J.A."/>
            <person name="Micheletti S.J."/>
            <person name="Nasrallah M.E."/>
            <person name="Ortiz D."/>
            <person name="Piller C.R."/>
            <person name="Privatt S.R."/>
            <person name="Schneider S.L."/>
            <person name="Sharp S."/>
            <person name="Smith T.C."/>
            <person name="Stanton J.D."/>
            <person name="Ullery H.E."/>
            <person name="Wilson R.J."/>
            <person name="Serrano M.G."/>
            <person name="Buck G."/>
            <person name="Lee V."/>
            <person name="Wang Y."/>
            <person name="Carvalho R."/>
            <person name="Voegtly L."/>
            <person name="Shi R."/>
            <person name="Duckworth R."/>
            <person name="Johnson A."/>
            <person name="Loviza R."/>
            <person name="Walstead R."/>
            <person name="Shah Z."/>
            <person name="Kiflezghi M."/>
            <person name="Wade K."/>
            <person name="Ball S.L."/>
            <person name="Bradley K.W."/>
            <person name="Asai D.J."/>
            <person name="Bowman C.A."/>
            <person name="Russell D.A."/>
            <person name="Pope W.H."/>
            <person name="Jacobs-Sera D."/>
            <person name="Hendrix R.W."/>
            <person name="Hatfull G.F."/>
        </authorList>
    </citation>
    <scope>NUCLEOTIDE SEQUENCE</scope>
</reference>